<evidence type="ECO:0000256" key="1">
    <source>
        <dbReference type="ARBA" id="ARBA00022801"/>
    </source>
</evidence>
<dbReference type="PROSITE" id="PS01091">
    <property type="entry name" value="TATD_3"/>
    <property type="match status" value="1"/>
</dbReference>
<dbReference type="PIRSF" id="PIRSF005902">
    <property type="entry name" value="DNase_TatD"/>
    <property type="match status" value="1"/>
</dbReference>
<dbReference type="InterPro" id="IPR032466">
    <property type="entry name" value="Metal_Hydrolase"/>
</dbReference>
<reference evidence="2 3" key="1">
    <citation type="submission" date="2021-03" db="EMBL/GenBank/DDBJ databases">
        <title>Antimicrobial resistance genes in bacteria isolated from Japanese honey, and their potential for conferring macrolide and lincosamide resistance in the American foulbrood pathogen Paenibacillus larvae.</title>
        <authorList>
            <person name="Okamoto M."/>
            <person name="Kumagai M."/>
            <person name="Kanamori H."/>
            <person name="Takamatsu D."/>
        </authorList>
    </citation>
    <scope>NUCLEOTIDE SEQUENCE [LARGE SCALE GENOMIC DNA]</scope>
    <source>
        <strain evidence="2 3">J42TS3</strain>
    </source>
</reference>
<evidence type="ECO:0000313" key="3">
    <source>
        <dbReference type="Proteomes" id="UP000679992"/>
    </source>
</evidence>
<dbReference type="PANTHER" id="PTHR46124:SF2">
    <property type="entry name" value="D-AMINOACYL-TRNA DEACYLASE"/>
    <property type="match status" value="1"/>
</dbReference>
<dbReference type="Gene3D" id="3.20.20.140">
    <property type="entry name" value="Metal-dependent hydrolases"/>
    <property type="match status" value="1"/>
</dbReference>
<dbReference type="EMBL" id="BOSL01000002">
    <property type="protein sequence ID" value="GIP51791.1"/>
    <property type="molecule type" value="Genomic_DNA"/>
</dbReference>
<name>A0ABQ4M734_9BACL</name>
<dbReference type="InterPro" id="IPR001130">
    <property type="entry name" value="TatD-like"/>
</dbReference>
<dbReference type="NCBIfam" id="NF041926">
    <property type="entry name" value="QatD"/>
    <property type="match status" value="1"/>
</dbReference>
<evidence type="ECO:0000313" key="2">
    <source>
        <dbReference type="EMBL" id="GIP51791.1"/>
    </source>
</evidence>
<dbReference type="GO" id="GO:0016787">
    <property type="term" value="F:hydrolase activity"/>
    <property type="evidence" value="ECO:0007669"/>
    <property type="project" value="UniProtKB-KW"/>
</dbReference>
<dbReference type="Proteomes" id="UP000679992">
    <property type="component" value="Unassembled WGS sequence"/>
</dbReference>
<comment type="caution">
    <text evidence="2">The sequence shown here is derived from an EMBL/GenBank/DDBJ whole genome shotgun (WGS) entry which is preliminary data.</text>
</comment>
<dbReference type="Pfam" id="PF01026">
    <property type="entry name" value="TatD_DNase"/>
    <property type="match status" value="1"/>
</dbReference>
<keyword evidence="1 2" id="KW-0378">Hydrolase</keyword>
<gene>
    <name evidence="2" type="ORF">J42TS3_08260</name>
</gene>
<organism evidence="2 3">
    <name type="scientific">Paenibacillus vini</name>
    <dbReference type="NCBI Taxonomy" id="1476024"/>
    <lineage>
        <taxon>Bacteria</taxon>
        <taxon>Bacillati</taxon>
        <taxon>Bacillota</taxon>
        <taxon>Bacilli</taxon>
        <taxon>Bacillales</taxon>
        <taxon>Paenibacillaceae</taxon>
        <taxon>Paenibacillus</taxon>
    </lineage>
</organism>
<dbReference type="InterPro" id="IPR018228">
    <property type="entry name" value="DNase_TatD-rel_CS"/>
</dbReference>
<dbReference type="RefSeq" id="WP_213653871.1">
    <property type="nucleotide sequence ID" value="NZ_BOSL01000002.1"/>
</dbReference>
<dbReference type="InterPro" id="IPR049677">
    <property type="entry name" value="QatD"/>
</dbReference>
<keyword evidence="3" id="KW-1185">Reference proteome</keyword>
<proteinExistence type="predicted"/>
<accession>A0ABQ4M734</accession>
<dbReference type="SUPFAM" id="SSF51556">
    <property type="entry name" value="Metallo-dependent hydrolases"/>
    <property type="match status" value="1"/>
</dbReference>
<protein>
    <submittedName>
        <fullName evidence="2">TatD family hydrolase</fullName>
    </submittedName>
</protein>
<dbReference type="PANTHER" id="PTHR46124">
    <property type="entry name" value="D-AMINOACYL-TRNA DEACYLASE"/>
    <property type="match status" value="1"/>
</dbReference>
<sequence>MTIYDMHCHLDLMPNMKNIIQESLVEDLVIIAVTTTPKAFEQEVNFCKRNSNIQVALGLHPQLVGQRFNELPLLLNKIQNVKFIGEIGLDNNGENISSREEQVKVFNSIIKECSALGNKVLSIHSVKSSQYVLDSLKLYNTIKNNICILHWFTGNEKQLNQAIELGCYFSINSKMLSTAGGKRVIQKVPEDKLLVETDAPFIKKISHCHEIYEELDQTIQGISNLRNRDLFQTIQKNSKDIIEY</sequence>